<reference evidence="4" key="1">
    <citation type="journal article" date="2012" name="Nature">
        <title>The oyster genome reveals stress adaptation and complexity of shell formation.</title>
        <authorList>
            <person name="Zhang G."/>
            <person name="Fang X."/>
            <person name="Guo X."/>
            <person name="Li L."/>
            <person name="Luo R."/>
            <person name="Xu F."/>
            <person name="Yang P."/>
            <person name="Zhang L."/>
            <person name="Wang X."/>
            <person name="Qi H."/>
            <person name="Xiong Z."/>
            <person name="Que H."/>
            <person name="Xie Y."/>
            <person name="Holland P.W."/>
            <person name="Paps J."/>
            <person name="Zhu Y."/>
            <person name="Wu F."/>
            <person name="Chen Y."/>
            <person name="Wang J."/>
            <person name="Peng C."/>
            <person name="Meng J."/>
            <person name="Yang L."/>
            <person name="Liu J."/>
            <person name="Wen B."/>
            <person name="Zhang N."/>
            <person name="Huang Z."/>
            <person name="Zhu Q."/>
            <person name="Feng Y."/>
            <person name="Mount A."/>
            <person name="Hedgecock D."/>
            <person name="Xu Z."/>
            <person name="Liu Y."/>
            <person name="Domazet-Loso T."/>
            <person name="Du Y."/>
            <person name="Sun X."/>
            <person name="Zhang S."/>
            <person name="Liu B."/>
            <person name="Cheng P."/>
            <person name="Jiang X."/>
            <person name="Li J."/>
            <person name="Fan D."/>
            <person name="Wang W."/>
            <person name="Fu W."/>
            <person name="Wang T."/>
            <person name="Wang B."/>
            <person name="Zhang J."/>
            <person name="Peng Z."/>
            <person name="Li Y."/>
            <person name="Li N."/>
            <person name="Wang J."/>
            <person name="Chen M."/>
            <person name="He Y."/>
            <person name="Tan F."/>
            <person name="Song X."/>
            <person name="Zheng Q."/>
            <person name="Huang R."/>
            <person name="Yang H."/>
            <person name="Du X."/>
            <person name="Chen L."/>
            <person name="Yang M."/>
            <person name="Gaffney P.M."/>
            <person name="Wang S."/>
            <person name="Luo L."/>
            <person name="She Z."/>
            <person name="Ming Y."/>
            <person name="Huang W."/>
            <person name="Zhang S."/>
            <person name="Huang B."/>
            <person name="Zhang Y."/>
            <person name="Qu T."/>
            <person name="Ni P."/>
            <person name="Miao G."/>
            <person name="Wang J."/>
            <person name="Wang Q."/>
            <person name="Steinberg C.E."/>
            <person name="Wang H."/>
            <person name="Li N."/>
            <person name="Qian L."/>
            <person name="Zhang G."/>
            <person name="Li Y."/>
            <person name="Yang H."/>
            <person name="Liu X."/>
            <person name="Wang J."/>
            <person name="Yin Y."/>
            <person name="Wang J."/>
        </authorList>
    </citation>
    <scope>NUCLEOTIDE SEQUENCE [LARGE SCALE GENOMIC DNA]</scope>
    <source>
        <strain evidence="4">05x7-T-G4-1.051#20</strain>
    </source>
</reference>
<gene>
    <name evidence="4" type="ORF">CGI_10019807</name>
</gene>
<keyword evidence="3" id="KW-0342">GTP-binding</keyword>
<dbReference type="GO" id="GO:0005525">
    <property type="term" value="F:GTP binding"/>
    <property type="evidence" value="ECO:0007669"/>
    <property type="project" value="UniProtKB-KW"/>
</dbReference>
<evidence type="ECO:0000256" key="1">
    <source>
        <dbReference type="ARBA" id="ARBA00008535"/>
    </source>
</evidence>
<dbReference type="PROSITE" id="PS51720">
    <property type="entry name" value="G_AIG1"/>
    <property type="match status" value="1"/>
</dbReference>
<dbReference type="Gene3D" id="3.40.50.300">
    <property type="entry name" value="P-loop containing nucleotide triphosphate hydrolases"/>
    <property type="match status" value="1"/>
</dbReference>
<dbReference type="Pfam" id="PF04548">
    <property type="entry name" value="AIG1"/>
    <property type="match status" value="1"/>
</dbReference>
<sequence length="462" mass="53010">MFQGLPLVRASNNWFCRSCDYSSVLSGKSYAQCGNKREHKGKSGHNKGQGSPEEGPCFGGGLDNEVRIVLLGKTGSGKSATGNTILNGGFFESTTSGSSVTSHCTSRHAQRFGKEILVVDTPGVFDTSSTNDVVQKEILKCIGITSPGPHCFLLIMGLGRFTKEEEDSINHFVNYFGKEVFRYFIVLFTRKDDLDHHGLTVEDHIRTAPPNLQEIIDKCGRRCIAFNNRAQSPACHDQVKDLLDMIENIIRQNGGNCYTNSMYTEAEKVMKQREQEIERDREKEREIERKEIEKEIKQKYKQRFGAHYESQNAIEHRVAELESMRDYHVHRSTTLERETREIEEQISYEKRQHGSSSPVLLSKLRQLELERKNMASGIGIAKENEIQELRHELKRMRKQAKKMEKEKEKMYQDRLKQLEMKCNQYPHPRQEARTEVENRSGNLFSSLIDCVKTGLGFLCKLF</sequence>
<comment type="similarity">
    <text evidence="1">Belongs to the TRAFAC class TrmE-Era-EngA-EngB-Septin-like GTPase superfamily. AIG1/Toc34/Toc159-like paraseptin GTPase family. IAN subfamily.</text>
</comment>
<accession>K1Q1V2</accession>
<evidence type="ECO:0000256" key="3">
    <source>
        <dbReference type="ARBA" id="ARBA00023134"/>
    </source>
</evidence>
<dbReference type="AlphaFoldDB" id="K1Q1V2"/>
<dbReference type="PANTHER" id="PTHR10903">
    <property type="entry name" value="GTPASE, IMAP FAMILY MEMBER-RELATED"/>
    <property type="match status" value="1"/>
</dbReference>
<dbReference type="SUPFAM" id="SSF52540">
    <property type="entry name" value="P-loop containing nucleoside triphosphate hydrolases"/>
    <property type="match status" value="1"/>
</dbReference>
<keyword evidence="2" id="KW-0547">Nucleotide-binding</keyword>
<dbReference type="FunFam" id="3.40.50.300:FF:000366">
    <property type="entry name" value="GTPase, IMAP family member 2"/>
    <property type="match status" value="1"/>
</dbReference>
<name>K1Q1V2_MAGGI</name>
<dbReference type="CDD" id="cd01852">
    <property type="entry name" value="AIG1"/>
    <property type="match status" value="1"/>
</dbReference>
<dbReference type="InParanoid" id="K1Q1V2"/>
<dbReference type="PANTHER" id="PTHR10903:SF184">
    <property type="entry name" value="GTP-BINDING PROTEIN A"/>
    <property type="match status" value="1"/>
</dbReference>
<protein>
    <submittedName>
        <fullName evidence="4">GTPase IMAP family member 4</fullName>
    </submittedName>
</protein>
<dbReference type="EMBL" id="JH817326">
    <property type="protein sequence ID" value="EKC30392.1"/>
    <property type="molecule type" value="Genomic_DNA"/>
</dbReference>
<dbReference type="HOGENOM" id="CLU_010468_0_1_1"/>
<dbReference type="InterPro" id="IPR027417">
    <property type="entry name" value="P-loop_NTPase"/>
</dbReference>
<proteinExistence type="inferred from homology"/>
<evidence type="ECO:0000313" key="4">
    <source>
        <dbReference type="EMBL" id="EKC30392.1"/>
    </source>
</evidence>
<evidence type="ECO:0000256" key="2">
    <source>
        <dbReference type="ARBA" id="ARBA00022741"/>
    </source>
</evidence>
<organism evidence="4">
    <name type="scientific">Magallana gigas</name>
    <name type="common">Pacific oyster</name>
    <name type="synonym">Crassostrea gigas</name>
    <dbReference type="NCBI Taxonomy" id="29159"/>
    <lineage>
        <taxon>Eukaryota</taxon>
        <taxon>Metazoa</taxon>
        <taxon>Spiralia</taxon>
        <taxon>Lophotrochozoa</taxon>
        <taxon>Mollusca</taxon>
        <taxon>Bivalvia</taxon>
        <taxon>Autobranchia</taxon>
        <taxon>Pteriomorphia</taxon>
        <taxon>Ostreida</taxon>
        <taxon>Ostreoidea</taxon>
        <taxon>Ostreidae</taxon>
        <taxon>Magallana</taxon>
    </lineage>
</organism>
<dbReference type="InterPro" id="IPR006703">
    <property type="entry name" value="G_AIG1"/>
</dbReference>
<dbReference type="InterPro" id="IPR045058">
    <property type="entry name" value="GIMA/IAN/Toc"/>
</dbReference>